<comment type="caution">
    <text evidence="2">The sequence shown here is derived from an EMBL/GenBank/DDBJ whole genome shotgun (WGS) entry which is preliminary data.</text>
</comment>
<gene>
    <name evidence="2" type="ORF">DI556_03675</name>
</gene>
<protein>
    <submittedName>
        <fullName evidence="2">DNA-binding protein</fullName>
    </submittedName>
</protein>
<feature type="domain" description="Ribbon-helix-helix" evidence="1">
    <location>
        <begin position="16"/>
        <end position="80"/>
    </location>
</feature>
<dbReference type="Gene3D" id="1.10.3990.20">
    <property type="entry name" value="protein bp1543"/>
    <property type="match status" value="1"/>
</dbReference>
<dbReference type="AlphaFoldDB" id="A0A2W5Q966"/>
<reference evidence="2 3" key="1">
    <citation type="submission" date="2017-08" db="EMBL/GenBank/DDBJ databases">
        <title>Infants hospitalized years apart are colonized by the same room-sourced microbial strains.</title>
        <authorList>
            <person name="Brooks B."/>
            <person name="Olm M.R."/>
            <person name="Firek B.A."/>
            <person name="Baker R."/>
            <person name="Thomas B.C."/>
            <person name="Morowitz M.J."/>
            <person name="Banfield J.F."/>
        </authorList>
    </citation>
    <scope>NUCLEOTIDE SEQUENCE [LARGE SCALE GENOMIC DNA]</scope>
    <source>
        <strain evidence="2">S2_005_002_R2_34</strain>
    </source>
</reference>
<organism evidence="2 3">
    <name type="scientific">Rhodovulum sulfidophilum</name>
    <name type="common">Rhodobacter sulfidophilus</name>
    <dbReference type="NCBI Taxonomy" id="35806"/>
    <lineage>
        <taxon>Bacteria</taxon>
        <taxon>Pseudomonadati</taxon>
        <taxon>Pseudomonadota</taxon>
        <taxon>Alphaproteobacteria</taxon>
        <taxon>Rhodobacterales</taxon>
        <taxon>Paracoccaceae</taxon>
        <taxon>Rhodovulum</taxon>
    </lineage>
</organism>
<evidence type="ECO:0000313" key="2">
    <source>
        <dbReference type="EMBL" id="PZQ51283.1"/>
    </source>
</evidence>
<name>A0A2W5Q966_RHOSU</name>
<dbReference type="Pfam" id="PF13467">
    <property type="entry name" value="RHH_4"/>
    <property type="match status" value="1"/>
</dbReference>
<dbReference type="InterPro" id="IPR027373">
    <property type="entry name" value="RHH_dom"/>
</dbReference>
<accession>A0A2W5Q966</accession>
<sequence length="86" mass="9327">MSGMIARQGPEPFRRVSRSVRIEGHATSVQLEAAFWDVLDAMAEREGVTVPKLIAALHEETAELQGGNFASTLRTVCLLYQGAAPD</sequence>
<proteinExistence type="predicted"/>
<dbReference type="Proteomes" id="UP000249185">
    <property type="component" value="Unassembled WGS sequence"/>
</dbReference>
<dbReference type="InterPro" id="IPR038268">
    <property type="entry name" value="RHH_sf"/>
</dbReference>
<evidence type="ECO:0000259" key="1">
    <source>
        <dbReference type="Pfam" id="PF13467"/>
    </source>
</evidence>
<keyword evidence="2" id="KW-0238">DNA-binding</keyword>
<dbReference type="EMBL" id="QFPW01000002">
    <property type="protein sequence ID" value="PZQ51283.1"/>
    <property type="molecule type" value="Genomic_DNA"/>
</dbReference>
<evidence type="ECO:0000313" key="3">
    <source>
        <dbReference type="Proteomes" id="UP000249185"/>
    </source>
</evidence>
<dbReference type="GO" id="GO:0003677">
    <property type="term" value="F:DNA binding"/>
    <property type="evidence" value="ECO:0007669"/>
    <property type="project" value="UniProtKB-KW"/>
</dbReference>